<comment type="caution">
    <text evidence="1">The sequence shown here is derived from an EMBL/GenBank/DDBJ whole genome shotgun (WGS) entry which is preliminary data.</text>
</comment>
<dbReference type="Proteomes" id="UP000198034">
    <property type="component" value="Unassembled WGS sequence"/>
</dbReference>
<proteinExistence type="predicted"/>
<evidence type="ECO:0000313" key="1">
    <source>
        <dbReference type="EMBL" id="OWP76864.1"/>
    </source>
</evidence>
<sequence length="207" mass="23915">MRAIGITQFLEKSFDTYEVEGEWLDSFGLIEKNFKMSITGESGGGKTELVVKFIKELCLKFNTKADYFSYEQGHSKSLQSAIQRNNMEEVKGKVMFITGGTFDELLQRLKRRASAKIVVIDSQDYSELTTKQYKLLVKLFPKKSFIVVSWAKNEKPKNQAARDIEYMSCIKVYVKNYKAYPRSRFGGNKPLVIWDKKDNAPIQQKLF</sequence>
<dbReference type="Gene3D" id="3.40.50.300">
    <property type="entry name" value="P-loop containing nucleotide triphosphate hydrolases"/>
    <property type="match status" value="1"/>
</dbReference>
<dbReference type="AlphaFoldDB" id="A0A246GAB9"/>
<accession>A0A246GAB9</accession>
<name>A0A246GAB9_9FLAO</name>
<protein>
    <recommendedName>
        <fullName evidence="3">ATP-binding protein</fullName>
    </recommendedName>
</protein>
<dbReference type="InterPro" id="IPR027417">
    <property type="entry name" value="P-loop_NTPase"/>
</dbReference>
<dbReference type="EMBL" id="MTCY01000022">
    <property type="protein sequence ID" value="OWP76864.1"/>
    <property type="molecule type" value="Genomic_DNA"/>
</dbReference>
<evidence type="ECO:0008006" key="3">
    <source>
        <dbReference type="Google" id="ProtNLM"/>
    </source>
</evidence>
<gene>
    <name evidence="1" type="ORF">BWK62_08735</name>
</gene>
<evidence type="ECO:0000313" key="2">
    <source>
        <dbReference type="Proteomes" id="UP000198034"/>
    </source>
</evidence>
<dbReference type="SUPFAM" id="SSF52540">
    <property type="entry name" value="P-loop containing nucleoside triphosphate hydrolases"/>
    <property type="match status" value="1"/>
</dbReference>
<reference evidence="1 2" key="1">
    <citation type="journal article" date="2017" name="Infect. Genet. Evol.">
        <title>Comparative genome analysis of fish pathogen Flavobacterium columnare reveals extensive sequence diversity within the species.</title>
        <authorList>
            <person name="Kayansamruaj P."/>
            <person name="Dong H.T."/>
            <person name="Hirono I."/>
            <person name="Kondo H."/>
            <person name="Senapin S."/>
            <person name="Rodkhum C."/>
        </authorList>
    </citation>
    <scope>NUCLEOTIDE SEQUENCE [LARGE SCALE GENOMIC DNA]</scope>
    <source>
        <strain evidence="1 2">1214</strain>
    </source>
</reference>
<organism evidence="1 2">
    <name type="scientific">Flavobacterium columnare</name>
    <dbReference type="NCBI Taxonomy" id="996"/>
    <lineage>
        <taxon>Bacteria</taxon>
        <taxon>Pseudomonadati</taxon>
        <taxon>Bacteroidota</taxon>
        <taxon>Flavobacteriia</taxon>
        <taxon>Flavobacteriales</taxon>
        <taxon>Flavobacteriaceae</taxon>
        <taxon>Flavobacterium</taxon>
    </lineage>
</organism>